<dbReference type="SUPFAM" id="SSF46565">
    <property type="entry name" value="Chaperone J-domain"/>
    <property type="match status" value="1"/>
</dbReference>
<protein>
    <submittedName>
        <fullName evidence="4">Curved DNA-binding protein</fullName>
    </submittedName>
</protein>
<evidence type="ECO:0000256" key="1">
    <source>
        <dbReference type="SAM" id="MobiDB-lite"/>
    </source>
</evidence>
<dbReference type="PRINTS" id="PR00625">
    <property type="entry name" value="JDOMAIN"/>
</dbReference>
<evidence type="ECO:0000313" key="4">
    <source>
        <dbReference type="EMBL" id="TYK05962.1"/>
    </source>
</evidence>
<dbReference type="GO" id="GO:0003677">
    <property type="term" value="F:DNA binding"/>
    <property type="evidence" value="ECO:0007669"/>
    <property type="project" value="UniProtKB-KW"/>
</dbReference>
<dbReference type="PROSITE" id="PS00636">
    <property type="entry name" value="DNAJ_1"/>
    <property type="match status" value="1"/>
</dbReference>
<proteinExistence type="predicted"/>
<feature type="region of interest" description="Disordered" evidence="1">
    <location>
        <begin position="232"/>
        <end position="343"/>
    </location>
</feature>
<dbReference type="Pfam" id="PF00226">
    <property type="entry name" value="DnaJ"/>
    <property type="match status" value="1"/>
</dbReference>
<evidence type="ECO:0000313" key="6">
    <source>
        <dbReference type="Proteomes" id="UP000321947"/>
    </source>
</evidence>
<dbReference type="EMBL" id="SSTE01015921">
    <property type="protein sequence ID" value="KAA0042558.1"/>
    <property type="molecule type" value="Genomic_DNA"/>
</dbReference>
<dbReference type="InterPro" id="IPR018253">
    <property type="entry name" value="DnaJ_domain_CS"/>
</dbReference>
<evidence type="ECO:0000259" key="2">
    <source>
        <dbReference type="PROSITE" id="PS50076"/>
    </source>
</evidence>
<organism evidence="4 6">
    <name type="scientific">Cucumis melo var. makuwa</name>
    <name type="common">Oriental melon</name>
    <dbReference type="NCBI Taxonomy" id="1194695"/>
    <lineage>
        <taxon>Eukaryota</taxon>
        <taxon>Viridiplantae</taxon>
        <taxon>Streptophyta</taxon>
        <taxon>Embryophyta</taxon>
        <taxon>Tracheophyta</taxon>
        <taxon>Spermatophyta</taxon>
        <taxon>Magnoliopsida</taxon>
        <taxon>eudicotyledons</taxon>
        <taxon>Gunneridae</taxon>
        <taxon>Pentapetalae</taxon>
        <taxon>rosids</taxon>
        <taxon>fabids</taxon>
        <taxon>Cucurbitales</taxon>
        <taxon>Cucurbitaceae</taxon>
        <taxon>Benincaseae</taxon>
        <taxon>Cucumis</taxon>
    </lineage>
</organism>
<feature type="domain" description="J" evidence="2">
    <location>
        <begin position="66"/>
        <end position="130"/>
    </location>
</feature>
<dbReference type="Proteomes" id="UP000321947">
    <property type="component" value="Unassembled WGS sequence"/>
</dbReference>
<dbReference type="Gene3D" id="1.10.287.110">
    <property type="entry name" value="DnaJ domain"/>
    <property type="match status" value="1"/>
</dbReference>
<feature type="compositionally biased region" description="Basic and acidic residues" evidence="1">
    <location>
        <begin position="314"/>
        <end position="333"/>
    </location>
</feature>
<name>A0A5D3C403_CUCMM</name>
<dbReference type="InterPro" id="IPR024593">
    <property type="entry name" value="DUF3444"/>
</dbReference>
<comment type="caution">
    <text evidence="4">The sequence shown here is derived from an EMBL/GenBank/DDBJ whole genome shotgun (WGS) entry which is preliminary data.</text>
</comment>
<dbReference type="InterPro" id="IPR056988">
    <property type="entry name" value="Zn_ribbon_pln"/>
</dbReference>
<dbReference type="PROSITE" id="PS50076">
    <property type="entry name" value="DNAJ_2"/>
    <property type="match status" value="1"/>
</dbReference>
<dbReference type="InterPro" id="IPR036869">
    <property type="entry name" value="J_dom_sf"/>
</dbReference>
<feature type="compositionally biased region" description="Low complexity" evidence="1">
    <location>
        <begin position="235"/>
        <end position="254"/>
    </location>
</feature>
<dbReference type="Proteomes" id="UP000321393">
    <property type="component" value="Unassembled WGS sequence"/>
</dbReference>
<gene>
    <name evidence="4" type="ORF">E5676_scaffold376G00560</name>
    <name evidence="3" type="ORF">E6C27_scaffold44G00530</name>
</gene>
<feature type="region of interest" description="Disordered" evidence="1">
    <location>
        <begin position="129"/>
        <end position="159"/>
    </location>
</feature>
<sequence>MECNKDEAARAKEIAERKFTERNYSAAKKFVLKAQNLYPGLDGLSQMMTTLEVYISAENKINGETDWYGILGVNHLADDETIRKQYRKLALVLHPDKNKSLGAEGAFKLVSEAWSLLSDKAKRLAYNQKRDLKGGRQKTPTHSHSTSAPPSANGFQNFKNAAPNARNVQTKVQVGPTTPFQPSLRKPETFWTLCNRCKTHYEYLRVYLNHTLLCPNCHEAFLAVEKAPPPNVFKSPSWSSQQQQHQNSRQHSVSGNTYGTGRNAKNPDTGHSVGVNSVDNTNFHWSPSSRPTGTGSNFSSASAQAANLVQQASEKVKRDRDETQASLEVERSHLTSSKKKRTDGINNYGVHVANQMARGDGSAGDGLPETRKSYSDTQKFHSFYGAFNNNNSQRELSIFEIRNMLMDKARAEIRKKLKEWRSMAEKATLNKQSKKQKSVLNDGTPDIKINGKSSANGKGWHGRKPESDSLAGKNTGSANDPITINVPDPDFHNFDLDRAESSFGDDQVWACYDDDDGMPRFYARIHKVISLKPFRMRISWLNSRSNTEIGPMDWVGSGFTKTCGDFRIGRHEVTRSLNSFSHKVCWVKGLRGVIRIFPQKGEVWALYRNWSVDWNKDTSEEMVHKYDMVEVLDDFNEEQGVSVAPLVKVIGFRTVFRTNMDPKEVRKIPKEEMFRFSHQVPNYLLTGEEAQNAPKGCRELDPAATPLELLQIDAESNQATTKETQVKTEEAISRINEENVVYEVEDTLEARRVAKEADMADDANKSESTKWGDCWSGISLVLSRNSSMMTAILGTKMRSSFSLLT</sequence>
<dbReference type="OrthoDB" id="66964at2759"/>
<dbReference type="PANTHER" id="PTHR44137:SF32">
    <property type="entry name" value="DNAJ HEAT SHOCK AMINO-TERMINAL DOMAIN PROTEIN"/>
    <property type="match status" value="1"/>
</dbReference>
<dbReference type="Pfam" id="PF11926">
    <property type="entry name" value="DUF3444"/>
    <property type="match status" value="1"/>
</dbReference>
<accession>A0A5D3C403</accession>
<dbReference type="InterPro" id="IPR001623">
    <property type="entry name" value="DnaJ_domain"/>
</dbReference>
<feature type="region of interest" description="Disordered" evidence="1">
    <location>
        <begin position="427"/>
        <end position="479"/>
    </location>
</feature>
<reference evidence="5 6" key="1">
    <citation type="submission" date="2019-08" db="EMBL/GenBank/DDBJ databases">
        <title>Draft genome sequences of two oriental melons (Cucumis melo L. var makuwa).</title>
        <authorList>
            <person name="Kwon S.-Y."/>
        </authorList>
    </citation>
    <scope>NUCLEOTIDE SEQUENCE [LARGE SCALE GENOMIC DNA]</scope>
    <source>
        <strain evidence="6">cv. Chang Bougi</strain>
        <strain evidence="5">cv. SW 3</strain>
        <tissue evidence="4">Leaf</tissue>
    </source>
</reference>
<dbReference type="PANTHER" id="PTHR44137">
    <property type="entry name" value="BNAC03G44070D PROTEIN"/>
    <property type="match status" value="1"/>
</dbReference>
<feature type="compositionally biased region" description="Polar residues" evidence="1">
    <location>
        <begin position="274"/>
        <end position="295"/>
    </location>
</feature>
<evidence type="ECO:0000313" key="3">
    <source>
        <dbReference type="EMBL" id="KAA0042558.1"/>
    </source>
</evidence>
<dbReference type="CDD" id="cd06257">
    <property type="entry name" value="DnaJ"/>
    <property type="match status" value="1"/>
</dbReference>
<dbReference type="AlphaFoldDB" id="A0A5D3C403"/>
<feature type="compositionally biased region" description="Low complexity" evidence="1">
    <location>
        <begin position="296"/>
        <end position="307"/>
    </location>
</feature>
<dbReference type="Pfam" id="PF23551">
    <property type="entry name" value="Zn_ribbon_20"/>
    <property type="match status" value="1"/>
</dbReference>
<dbReference type="EMBL" id="SSTD01013643">
    <property type="protein sequence ID" value="TYK05962.1"/>
    <property type="molecule type" value="Genomic_DNA"/>
</dbReference>
<dbReference type="STRING" id="1194695.A0A5D3C403"/>
<feature type="compositionally biased region" description="Low complexity" evidence="1">
    <location>
        <begin position="142"/>
        <end position="152"/>
    </location>
</feature>
<keyword evidence="4" id="KW-0238">DNA-binding</keyword>
<evidence type="ECO:0000313" key="5">
    <source>
        <dbReference type="Proteomes" id="UP000321393"/>
    </source>
</evidence>
<dbReference type="SMART" id="SM00271">
    <property type="entry name" value="DnaJ"/>
    <property type="match status" value="1"/>
</dbReference>